<keyword evidence="8" id="KW-0449">Lipoprotein</keyword>
<evidence type="ECO:0000256" key="7">
    <source>
        <dbReference type="ARBA" id="ARBA00023180"/>
    </source>
</evidence>
<sequence length="234" mass="25302">MVEEASATIADGAKAAQFESICMLLRWKQRGVTSSELATESNPVYNDLQKLNLSLASDSWRKQFKKSDTPLEWQTDLPPSKTTDHAYKYFWKDWVKAAKELPSATEASATLATLALKDANDQDRQRAKASLQTVLLRAKRLDRRLTDLNLKDKLMTTAKIQARLNQAVYGKAAVTASDPDNTNGLGAGATLGDASRQANCRAAADSEKAATAEAVAICLCGKTSVTGTATNNAF</sequence>
<evidence type="ECO:0000256" key="2">
    <source>
        <dbReference type="ARBA" id="ARBA00004609"/>
    </source>
</evidence>
<evidence type="ECO:0000256" key="1">
    <source>
        <dbReference type="ARBA" id="ARBA00002523"/>
    </source>
</evidence>
<evidence type="ECO:0000313" key="11">
    <source>
        <dbReference type="Proteomes" id="UP000195570"/>
    </source>
</evidence>
<organism evidence="10 11">
    <name type="scientific">Trypanosoma equiperdum</name>
    <dbReference type="NCBI Taxonomy" id="5694"/>
    <lineage>
        <taxon>Eukaryota</taxon>
        <taxon>Discoba</taxon>
        <taxon>Euglenozoa</taxon>
        <taxon>Kinetoplastea</taxon>
        <taxon>Metakinetoplastina</taxon>
        <taxon>Trypanosomatida</taxon>
        <taxon>Trypanosomatidae</taxon>
        <taxon>Trypanosoma</taxon>
    </lineage>
</organism>
<dbReference type="VEuPathDB" id="TriTrypDB:TEOVI_000374700"/>
<dbReference type="AlphaFoldDB" id="A0A1G4II47"/>
<evidence type="ECO:0000259" key="9">
    <source>
        <dbReference type="Pfam" id="PF13206"/>
    </source>
</evidence>
<reference evidence="10" key="1">
    <citation type="submission" date="2016-09" db="EMBL/GenBank/DDBJ databases">
        <authorList>
            <person name="Hebert L."/>
            <person name="Moumen B."/>
        </authorList>
    </citation>
    <scope>NUCLEOTIDE SEQUENCE [LARGE SCALE GENOMIC DNA]</scope>
    <source>
        <strain evidence="10">OVI</strain>
    </source>
</reference>
<evidence type="ECO:0000256" key="8">
    <source>
        <dbReference type="ARBA" id="ARBA00023288"/>
    </source>
</evidence>
<protein>
    <submittedName>
        <fullName evidence="10">Trypanosomal VSG domain containing protein, putative</fullName>
    </submittedName>
</protein>
<evidence type="ECO:0000256" key="3">
    <source>
        <dbReference type="ARBA" id="ARBA00022475"/>
    </source>
</evidence>
<dbReference type="InterPro" id="IPR025932">
    <property type="entry name" value="Trypano_VSG_B_N_dom"/>
</dbReference>
<gene>
    <name evidence="10" type="ORF">TEOVI_000374700</name>
</gene>
<feature type="domain" description="Trypanosome variant surface glycoprotein B-type N-terminal" evidence="9">
    <location>
        <begin position="3"/>
        <end position="229"/>
    </location>
</feature>
<keyword evidence="11" id="KW-1185">Reference proteome</keyword>
<evidence type="ECO:0000256" key="6">
    <source>
        <dbReference type="ARBA" id="ARBA00023136"/>
    </source>
</evidence>
<keyword evidence="4" id="KW-0336">GPI-anchor</keyword>
<dbReference type="Proteomes" id="UP000195570">
    <property type="component" value="Unassembled WGS sequence"/>
</dbReference>
<comment type="subcellular location">
    <subcellularLocation>
        <location evidence="2">Cell membrane</location>
        <topology evidence="2">Lipid-anchor</topology>
        <topology evidence="2">GPI-anchor</topology>
    </subcellularLocation>
</comment>
<keyword evidence="3" id="KW-1003">Cell membrane</keyword>
<keyword evidence="7" id="KW-0325">Glycoprotein</keyword>
<dbReference type="Pfam" id="PF13206">
    <property type="entry name" value="VSG_B"/>
    <property type="match status" value="1"/>
</dbReference>
<comment type="caution">
    <text evidence="10">The sequence shown here is derived from an EMBL/GenBank/DDBJ whole genome shotgun (WGS) entry which is preliminary data.</text>
</comment>
<dbReference type="EMBL" id="CZPT02001814">
    <property type="protein sequence ID" value="SCU72171.1"/>
    <property type="molecule type" value="Genomic_DNA"/>
</dbReference>
<comment type="function">
    <text evidence="1">VSG forms a coat on the surface of the parasite. The trypanosome evades the immune response of the host by expressing a series of antigenically distinct VSGs from an estimated 1000 VSG genes.</text>
</comment>
<keyword evidence="5" id="KW-0732">Signal</keyword>
<dbReference type="GO" id="GO:0005886">
    <property type="term" value="C:plasma membrane"/>
    <property type="evidence" value="ECO:0007669"/>
    <property type="project" value="UniProtKB-SubCell"/>
</dbReference>
<evidence type="ECO:0000256" key="5">
    <source>
        <dbReference type="ARBA" id="ARBA00022729"/>
    </source>
</evidence>
<keyword evidence="6" id="KW-0472">Membrane</keyword>
<evidence type="ECO:0000256" key="4">
    <source>
        <dbReference type="ARBA" id="ARBA00022622"/>
    </source>
</evidence>
<proteinExistence type="predicted"/>
<accession>A0A1G4II47</accession>
<dbReference type="GeneID" id="92377687"/>
<dbReference type="RefSeq" id="XP_067082708.1">
    <property type="nucleotide sequence ID" value="XM_067226607.1"/>
</dbReference>
<dbReference type="GO" id="GO:0098552">
    <property type="term" value="C:side of membrane"/>
    <property type="evidence" value="ECO:0007669"/>
    <property type="project" value="UniProtKB-KW"/>
</dbReference>
<evidence type="ECO:0000313" key="10">
    <source>
        <dbReference type="EMBL" id="SCU72171.1"/>
    </source>
</evidence>
<name>A0A1G4II47_TRYEQ</name>